<sequence length="523" mass="59802">MPRKHQVHKLVDLALYSIGEFVTVFGRYLTKHICVISKTNPEYGYAKLHSMLKFMKHLLSYNVPRHLYDKMSRTVLAAIVNLVKETRGSYNEYALTATFLSEITVALHLTEVVVDTHLKRIEFSAWPKIMRHILYNKLPDMVGLEVLDLGSGSAGWRTSDIEKVIISGVTAMPNLVCFILCFDCTDSIIAALSQNCKKLQQLDVTASRSVTDRSVGPLLSCKYLKKIKLCKTSVTVPGYATLFLEHLNVEDIGRCDEFGYVLEHIHQKDINSTNSFHIKTFESRNFNVEHLYLLIDMCPYITSLCILRDEKIMDLTILAALNYLTELKLLSCDFYAHGIKTLLEIKGCTITNLHLEHVDGIDLNALISISQYCPNINSLVFYNCEFLEQAPTYPRKFAIPPFQYLERIKCVVECANMHLEFLLSHCKNIKFIQLGSSTGIGDETIRRIFSENPMHKLEELKILYSHDLSMKTIQLLMHSCDNLYRLSELENWQGISPTELDMFREELKNTNINLDTSPSLSFA</sequence>
<dbReference type="Gene3D" id="3.80.10.10">
    <property type="entry name" value="Ribonuclease Inhibitor"/>
    <property type="match status" value="2"/>
</dbReference>
<dbReference type="GeneID" id="117230217"/>
<name>A0A6J3JR85_9HYME</name>
<protein>
    <submittedName>
        <fullName evidence="2">Uncharacterized protein LOC117230217</fullName>
    </submittedName>
</protein>
<dbReference type="SUPFAM" id="SSF52047">
    <property type="entry name" value="RNI-like"/>
    <property type="match status" value="1"/>
</dbReference>
<keyword evidence="1" id="KW-1185">Reference proteome</keyword>
<dbReference type="KEGG" id="bvk:117230217"/>
<dbReference type="AlphaFoldDB" id="A0A6J3JR85"/>
<dbReference type="Proteomes" id="UP000504631">
    <property type="component" value="Unplaced"/>
</dbReference>
<dbReference type="InterPro" id="IPR032675">
    <property type="entry name" value="LRR_dom_sf"/>
</dbReference>
<dbReference type="SMART" id="SM00367">
    <property type="entry name" value="LRR_CC"/>
    <property type="match status" value="4"/>
</dbReference>
<dbReference type="GO" id="GO:0031146">
    <property type="term" value="P:SCF-dependent proteasomal ubiquitin-dependent protein catabolic process"/>
    <property type="evidence" value="ECO:0007669"/>
    <property type="project" value="TreeGrafter"/>
</dbReference>
<dbReference type="GO" id="GO:0019005">
    <property type="term" value="C:SCF ubiquitin ligase complex"/>
    <property type="evidence" value="ECO:0007669"/>
    <property type="project" value="TreeGrafter"/>
</dbReference>
<reference evidence="2" key="1">
    <citation type="submission" date="2025-08" db="UniProtKB">
        <authorList>
            <consortium name="RefSeq"/>
        </authorList>
    </citation>
    <scope>IDENTIFICATION</scope>
    <source>
        <tissue evidence="2">Muscle</tissue>
    </source>
</reference>
<organism evidence="1 2">
    <name type="scientific">Bombus vosnesenskii</name>
    <dbReference type="NCBI Taxonomy" id="207650"/>
    <lineage>
        <taxon>Eukaryota</taxon>
        <taxon>Metazoa</taxon>
        <taxon>Ecdysozoa</taxon>
        <taxon>Arthropoda</taxon>
        <taxon>Hexapoda</taxon>
        <taxon>Insecta</taxon>
        <taxon>Pterygota</taxon>
        <taxon>Neoptera</taxon>
        <taxon>Endopterygota</taxon>
        <taxon>Hymenoptera</taxon>
        <taxon>Apocrita</taxon>
        <taxon>Aculeata</taxon>
        <taxon>Apoidea</taxon>
        <taxon>Anthophila</taxon>
        <taxon>Apidae</taxon>
        <taxon>Bombus</taxon>
        <taxon>Pyrobombus</taxon>
    </lineage>
</organism>
<dbReference type="InterPro" id="IPR006553">
    <property type="entry name" value="Leu-rich_rpt_Cys-con_subtyp"/>
</dbReference>
<gene>
    <name evidence="2" type="primary">LOC117230217</name>
</gene>
<dbReference type="RefSeq" id="XP_033343272.1">
    <property type="nucleotide sequence ID" value="XM_033487381.1"/>
</dbReference>
<proteinExistence type="predicted"/>
<accession>A0A6J3JR85</accession>
<evidence type="ECO:0000313" key="1">
    <source>
        <dbReference type="Proteomes" id="UP000504631"/>
    </source>
</evidence>
<dbReference type="PANTHER" id="PTHR13318">
    <property type="entry name" value="PARTNER OF PAIRED, ISOFORM B-RELATED"/>
    <property type="match status" value="1"/>
</dbReference>
<evidence type="ECO:0000313" key="2">
    <source>
        <dbReference type="RefSeq" id="XP_033343272.1"/>
    </source>
</evidence>